<dbReference type="InterPro" id="IPR001320">
    <property type="entry name" value="Iontro_rcpt_C"/>
</dbReference>
<proteinExistence type="inferred from homology"/>
<protein>
    <submittedName>
        <fullName evidence="7">Glutamine-binding periplasmic protein</fullName>
    </submittedName>
</protein>
<dbReference type="Gene3D" id="3.40.190.10">
    <property type="entry name" value="Periplasmic binding protein-like II"/>
    <property type="match status" value="2"/>
</dbReference>
<dbReference type="SUPFAM" id="SSF53850">
    <property type="entry name" value="Periplasmic binding protein-like II"/>
    <property type="match status" value="1"/>
</dbReference>
<evidence type="ECO:0000256" key="1">
    <source>
        <dbReference type="ARBA" id="ARBA00004196"/>
    </source>
</evidence>
<dbReference type="SMART" id="SM00062">
    <property type="entry name" value="PBPb"/>
    <property type="match status" value="1"/>
</dbReference>
<dbReference type="Pfam" id="PF00497">
    <property type="entry name" value="SBP_bac_3"/>
    <property type="match status" value="1"/>
</dbReference>
<dbReference type="PANTHER" id="PTHR35936">
    <property type="entry name" value="MEMBRANE-BOUND LYTIC MUREIN TRANSGLYCOSYLASE F"/>
    <property type="match status" value="1"/>
</dbReference>
<accession>A0ABM9W3T1</accession>
<gene>
    <name evidence="7" type="primary">glnH_3</name>
    <name evidence="7" type="ORF">SSPH_02119</name>
</gene>
<comment type="subcellular location">
    <subcellularLocation>
        <location evidence="1">Cell envelope</location>
    </subcellularLocation>
</comment>
<dbReference type="InterPro" id="IPR018313">
    <property type="entry name" value="SBP_3_CS"/>
</dbReference>
<dbReference type="Proteomes" id="UP000245702">
    <property type="component" value="Unassembled WGS sequence"/>
</dbReference>
<evidence type="ECO:0000256" key="2">
    <source>
        <dbReference type="ARBA" id="ARBA00010333"/>
    </source>
</evidence>
<evidence type="ECO:0000259" key="5">
    <source>
        <dbReference type="SMART" id="SM00062"/>
    </source>
</evidence>
<name>A0ABM9W3T1_9FIRM</name>
<evidence type="ECO:0000256" key="4">
    <source>
        <dbReference type="RuleBase" id="RU003744"/>
    </source>
</evidence>
<dbReference type="CDD" id="cd13624">
    <property type="entry name" value="PBP2_Arg_Lys_His"/>
    <property type="match status" value="1"/>
</dbReference>
<sequence>MYIIEGVIGVPKKVGILSIFLMFLLAAGLTGCGQQTAKPAETPKAKVLKVGSETTFAPFEFQDEKSKEYVGFDMDLIRAIGKEMGVEVQIQSMGFDGLIPALEAGNIDVAISGMTITAERAKKVDFSTPYYKSGLSMVVKVDNDTLKTFKDLEGKRIAVQIGTTGAMEAKKIKDATIREFNNAPEAFMELKAGGVDAVVNDLPVNEYYIAQAGGKDAKVVGEPLTSEEYGIAISKKNTETTEKVNKAIEALKKNGEYERIYMKWFGKKPPQ</sequence>
<evidence type="ECO:0000313" key="7">
    <source>
        <dbReference type="EMBL" id="CVK19468.1"/>
    </source>
</evidence>
<reference evidence="7 8" key="1">
    <citation type="submission" date="2016-01" db="EMBL/GenBank/DDBJ databases">
        <authorList>
            <person name="Brown R."/>
        </authorList>
    </citation>
    <scope>NUCLEOTIDE SEQUENCE [LARGE SCALE GENOMIC DNA]</scope>
    <source>
        <strain evidence="7">Sporomusa sphaeroides DSM 2875</strain>
    </source>
</reference>
<dbReference type="EMBL" id="FCOW01000010">
    <property type="protein sequence ID" value="CVK19468.1"/>
    <property type="molecule type" value="Genomic_DNA"/>
</dbReference>
<keyword evidence="3" id="KW-0732">Signal</keyword>
<evidence type="ECO:0000313" key="8">
    <source>
        <dbReference type="Proteomes" id="UP000245702"/>
    </source>
</evidence>
<dbReference type="SMART" id="SM00079">
    <property type="entry name" value="PBPe"/>
    <property type="match status" value="1"/>
</dbReference>
<dbReference type="PANTHER" id="PTHR35936:SF38">
    <property type="entry name" value="GLUTAMINE-BINDING PERIPLASMIC PROTEIN"/>
    <property type="match status" value="1"/>
</dbReference>
<keyword evidence="8" id="KW-1185">Reference proteome</keyword>
<dbReference type="InterPro" id="IPR001638">
    <property type="entry name" value="Solute-binding_3/MltF_N"/>
</dbReference>
<comment type="similarity">
    <text evidence="2 4">Belongs to the bacterial solute-binding protein 3 family.</text>
</comment>
<comment type="caution">
    <text evidence="7">The sequence shown here is derived from an EMBL/GenBank/DDBJ whole genome shotgun (WGS) entry which is preliminary data.</text>
</comment>
<feature type="domain" description="Solute-binding protein family 3/N-terminal" evidence="5">
    <location>
        <begin position="47"/>
        <end position="268"/>
    </location>
</feature>
<evidence type="ECO:0000256" key="3">
    <source>
        <dbReference type="ARBA" id="ARBA00022729"/>
    </source>
</evidence>
<dbReference type="PROSITE" id="PS01039">
    <property type="entry name" value="SBP_BACTERIAL_3"/>
    <property type="match status" value="1"/>
</dbReference>
<evidence type="ECO:0000259" key="6">
    <source>
        <dbReference type="SMART" id="SM00079"/>
    </source>
</evidence>
<feature type="domain" description="Ionotropic glutamate receptor C-terminal" evidence="6">
    <location>
        <begin position="47"/>
        <end position="267"/>
    </location>
</feature>
<organism evidence="7 8">
    <name type="scientific">Sporomusa sphaeroides DSM 2875</name>
    <dbReference type="NCBI Taxonomy" id="1337886"/>
    <lineage>
        <taxon>Bacteria</taxon>
        <taxon>Bacillati</taxon>
        <taxon>Bacillota</taxon>
        <taxon>Negativicutes</taxon>
        <taxon>Selenomonadales</taxon>
        <taxon>Sporomusaceae</taxon>
        <taxon>Sporomusa</taxon>
    </lineage>
</organism>